<feature type="transmembrane region" description="Helical" evidence="6">
    <location>
        <begin position="295"/>
        <end position="314"/>
    </location>
</feature>
<dbReference type="PANTHER" id="PTHR23513:SF6">
    <property type="entry name" value="MAJOR FACILITATOR SUPERFAMILY ASSOCIATED DOMAIN-CONTAINING PROTEIN"/>
    <property type="match status" value="1"/>
</dbReference>
<dbReference type="InterPro" id="IPR011701">
    <property type="entry name" value="MFS"/>
</dbReference>
<dbReference type="AlphaFoldDB" id="A0AA95NFZ0"/>
<gene>
    <name evidence="7" type="ORF">PFX98_12295</name>
</gene>
<feature type="transmembrane region" description="Helical" evidence="6">
    <location>
        <begin position="207"/>
        <end position="227"/>
    </location>
</feature>
<feature type="transmembrane region" description="Helical" evidence="6">
    <location>
        <begin position="156"/>
        <end position="174"/>
    </location>
</feature>
<keyword evidence="4 6" id="KW-1133">Transmembrane helix</keyword>
<dbReference type="Proteomes" id="UP001177769">
    <property type="component" value="Chromosome"/>
</dbReference>
<keyword evidence="5 6" id="KW-0472">Membrane</keyword>
<feature type="transmembrane region" description="Helical" evidence="6">
    <location>
        <begin position="272"/>
        <end position="289"/>
    </location>
</feature>
<reference evidence="7" key="1">
    <citation type="submission" date="2023-01" db="EMBL/GenBank/DDBJ databases">
        <title>Whole genome sequence of Paucibacter sp. S2-9 isolated from pond sediment.</title>
        <authorList>
            <person name="Jung J.Y."/>
        </authorList>
    </citation>
    <scope>NUCLEOTIDE SEQUENCE</scope>
    <source>
        <strain evidence="7">S2-9</strain>
    </source>
</reference>
<dbReference type="Gene3D" id="1.20.1250.20">
    <property type="entry name" value="MFS general substrate transporter like domains"/>
    <property type="match status" value="1"/>
</dbReference>
<organism evidence="7 8">
    <name type="scientific">Paucibacter sediminis</name>
    <dbReference type="NCBI Taxonomy" id="3019553"/>
    <lineage>
        <taxon>Bacteria</taxon>
        <taxon>Pseudomonadati</taxon>
        <taxon>Pseudomonadota</taxon>
        <taxon>Betaproteobacteria</taxon>
        <taxon>Burkholderiales</taxon>
        <taxon>Sphaerotilaceae</taxon>
        <taxon>Roseateles</taxon>
    </lineage>
</organism>
<dbReference type="SUPFAM" id="SSF103473">
    <property type="entry name" value="MFS general substrate transporter"/>
    <property type="match status" value="1"/>
</dbReference>
<evidence type="ECO:0000313" key="7">
    <source>
        <dbReference type="EMBL" id="WIT14367.1"/>
    </source>
</evidence>
<feature type="transmembrane region" description="Helical" evidence="6">
    <location>
        <begin position="239"/>
        <end position="260"/>
    </location>
</feature>
<dbReference type="KEGG" id="pais:PFX98_12295"/>
<keyword evidence="2" id="KW-1003">Cell membrane</keyword>
<feature type="transmembrane region" description="Helical" evidence="6">
    <location>
        <begin position="359"/>
        <end position="379"/>
    </location>
</feature>
<accession>A0AA95NFZ0</accession>
<protein>
    <submittedName>
        <fullName evidence="7">MFS transporter</fullName>
    </submittedName>
</protein>
<evidence type="ECO:0000313" key="8">
    <source>
        <dbReference type="Proteomes" id="UP001177769"/>
    </source>
</evidence>
<comment type="subcellular location">
    <subcellularLocation>
        <location evidence="1">Cell membrane</location>
        <topology evidence="1">Multi-pass membrane protein</topology>
    </subcellularLocation>
</comment>
<keyword evidence="8" id="KW-1185">Reference proteome</keyword>
<evidence type="ECO:0000256" key="6">
    <source>
        <dbReference type="SAM" id="Phobius"/>
    </source>
</evidence>
<keyword evidence="3 6" id="KW-0812">Transmembrane</keyword>
<feature type="transmembrane region" description="Helical" evidence="6">
    <location>
        <begin position="335"/>
        <end position="353"/>
    </location>
</feature>
<dbReference type="InterPro" id="IPR036259">
    <property type="entry name" value="MFS_trans_sf"/>
</dbReference>
<evidence type="ECO:0000256" key="5">
    <source>
        <dbReference type="ARBA" id="ARBA00023136"/>
    </source>
</evidence>
<evidence type="ECO:0000256" key="3">
    <source>
        <dbReference type="ARBA" id="ARBA00022692"/>
    </source>
</evidence>
<dbReference type="PANTHER" id="PTHR23513">
    <property type="entry name" value="INTEGRAL MEMBRANE EFFLUX PROTEIN-RELATED"/>
    <property type="match status" value="1"/>
</dbReference>
<dbReference type="EMBL" id="CP116346">
    <property type="protein sequence ID" value="WIT14367.1"/>
    <property type="molecule type" value="Genomic_DNA"/>
</dbReference>
<name>A0AA95NFZ0_9BURK</name>
<dbReference type="Pfam" id="PF07690">
    <property type="entry name" value="MFS_1"/>
    <property type="match status" value="1"/>
</dbReference>
<evidence type="ECO:0000256" key="4">
    <source>
        <dbReference type="ARBA" id="ARBA00022989"/>
    </source>
</evidence>
<feature type="transmembrane region" description="Helical" evidence="6">
    <location>
        <begin position="35"/>
        <end position="52"/>
    </location>
</feature>
<dbReference type="GO" id="GO:0022857">
    <property type="term" value="F:transmembrane transporter activity"/>
    <property type="evidence" value="ECO:0007669"/>
    <property type="project" value="InterPro"/>
</dbReference>
<evidence type="ECO:0000256" key="1">
    <source>
        <dbReference type="ARBA" id="ARBA00004651"/>
    </source>
</evidence>
<proteinExistence type="predicted"/>
<dbReference type="GO" id="GO:0005886">
    <property type="term" value="C:plasma membrane"/>
    <property type="evidence" value="ECO:0007669"/>
    <property type="project" value="UniProtKB-SubCell"/>
</dbReference>
<sequence>MLSEMLGLLASAVGQVALAWWIAQRGGAADLSRYGALVAACTLLAMPLLSPLGDRLPKRRLIRLGKLLLLLDALALWLLACSDGYSLALLGACSLLSILANAALLPAQASILPELVQAAQLPEAIRLRRGSQALGGLLGPGLGGAALALGDVRLALGLNVVMFAIAALAGFCLAEPSYPSASAPRAGWFVELRAGLRAKWGVPLDRWWTLTGALMMVFLLPATGMLLPLRVQALGLSALWFGACGAALSLGLLLGVAGLADLLIESLDRVRAMAAALALCGLAVAGIGLCAWPPGLPLLFAAIGLGMSVTQLVGQTHRTLAIPEAFRARMAAGQLALAQLAAALAPLLAGALLQRWAVASVYLLLAAGFGLSGLLLLLVPGLRPFLRLDHERARGWYGRRYPEAFAPPSP</sequence>
<dbReference type="RefSeq" id="WP_285235497.1">
    <property type="nucleotide sequence ID" value="NZ_CP116346.1"/>
</dbReference>
<evidence type="ECO:0000256" key="2">
    <source>
        <dbReference type="ARBA" id="ARBA00022475"/>
    </source>
</evidence>